<accession>D8M2T1</accession>
<dbReference type="GO" id="GO:0005829">
    <property type="term" value="C:cytosol"/>
    <property type="evidence" value="ECO:0007669"/>
    <property type="project" value="TreeGrafter"/>
</dbReference>
<proteinExistence type="predicted"/>
<dbReference type="EMBL" id="FN668650">
    <property type="protein sequence ID" value="CBK22654.2"/>
    <property type="molecule type" value="Genomic_DNA"/>
</dbReference>
<sequence>MDVSLLSNKEYQEDPKKLPEKQGEESKVEKMGEVAKFSVMDQSTMEIVDMRNNEHYMLLVDAQATLQSIEPQLKSIAKLGDDMIVFLIFESKVLSPGDYLHSIITDSNNTFYMLCKQSVLENPSIPVENETSRFLAYETRISDLATEVTRLKVENVSLNNRLSMLHNLLHANGIRLPEETAEIEKKEQILLKEKKEQEEKEVMGQAVMLKWTTKGVEGIKALITEINNYTYTNLEVLDLTDLHMGDEGAALLAQVFSQGWSLVNIFQYYFSPPTLPRLHSILLYGNDITSTGANTLLSAFKYLPQVELLGLEFLQTDDSSLGRRLSSKEVEIFNHMQLEVTLFTSTSLDLANLNLVDNFLVQFCGYMDYLITGDVTTIRKLFLNHNPSVDNRFKSRGVMKLASLMADRKLPNLEILNLENNEIDEESTHFLSCSITSETVPNLQEFLIGGNPIGDKGVTHLFRYFRKNKVNFIKRLCLNGLRLVEEIQMEYEGIRFISNCVLFDTMKGLVDLNIAKNRIESKGFVILVKSIERGGFPNLQHLDVSENGITDDGVNYLLVALSKGRLGVLIQIDMASNKISKTMIETCNQALSGQDELRVSFAVNQVYYFVC</sequence>
<evidence type="ECO:0000256" key="4">
    <source>
        <dbReference type="SAM" id="Coils"/>
    </source>
</evidence>
<dbReference type="InterPro" id="IPR001611">
    <property type="entry name" value="Leu-rich_rpt"/>
</dbReference>
<feature type="compositionally biased region" description="Basic and acidic residues" evidence="5">
    <location>
        <begin position="10"/>
        <end position="27"/>
    </location>
</feature>
<keyword evidence="4" id="KW-0175">Coiled coil</keyword>
<dbReference type="GO" id="GO:0031267">
    <property type="term" value="F:small GTPase binding"/>
    <property type="evidence" value="ECO:0007669"/>
    <property type="project" value="TreeGrafter"/>
</dbReference>
<dbReference type="Pfam" id="PF13516">
    <property type="entry name" value="LRR_6"/>
    <property type="match status" value="2"/>
</dbReference>
<dbReference type="SMART" id="SM00368">
    <property type="entry name" value="LRR_RI"/>
    <property type="match status" value="6"/>
</dbReference>
<dbReference type="OrthoDB" id="120976at2759"/>
<dbReference type="AlphaFoldDB" id="D8M2T1"/>
<dbReference type="InParanoid" id="D8M2T1"/>
<dbReference type="GeneID" id="24923203"/>
<evidence type="ECO:0000256" key="5">
    <source>
        <dbReference type="SAM" id="MobiDB-lite"/>
    </source>
</evidence>
<evidence type="ECO:0000256" key="3">
    <source>
        <dbReference type="ARBA" id="ARBA00022737"/>
    </source>
</evidence>
<dbReference type="Gene3D" id="3.80.10.10">
    <property type="entry name" value="Ribonuclease Inhibitor"/>
    <property type="match status" value="2"/>
</dbReference>
<dbReference type="GO" id="GO:0005634">
    <property type="term" value="C:nucleus"/>
    <property type="evidence" value="ECO:0007669"/>
    <property type="project" value="TreeGrafter"/>
</dbReference>
<evidence type="ECO:0000256" key="1">
    <source>
        <dbReference type="ARBA" id="ARBA00022468"/>
    </source>
</evidence>
<dbReference type="PANTHER" id="PTHR24113:SF12">
    <property type="entry name" value="RAN GTPASE-ACTIVATING PROTEIN 1"/>
    <property type="match status" value="1"/>
</dbReference>
<evidence type="ECO:0000313" key="7">
    <source>
        <dbReference type="Proteomes" id="UP000008312"/>
    </source>
</evidence>
<reference evidence="6" key="1">
    <citation type="submission" date="2010-02" db="EMBL/GenBank/DDBJ databases">
        <title>Sequencing and annotation of the Blastocystis hominis genome.</title>
        <authorList>
            <person name="Wincker P."/>
        </authorList>
    </citation>
    <scope>NUCLEOTIDE SEQUENCE</scope>
    <source>
        <strain evidence="6">Singapore isolate B</strain>
    </source>
</reference>
<keyword evidence="7" id="KW-1185">Reference proteome</keyword>
<evidence type="ECO:0000313" key="6">
    <source>
        <dbReference type="EMBL" id="CBK22654.2"/>
    </source>
</evidence>
<dbReference type="GO" id="GO:0048471">
    <property type="term" value="C:perinuclear region of cytoplasm"/>
    <property type="evidence" value="ECO:0007669"/>
    <property type="project" value="TreeGrafter"/>
</dbReference>
<dbReference type="PANTHER" id="PTHR24113">
    <property type="entry name" value="RAN GTPASE-ACTIVATING PROTEIN 1"/>
    <property type="match status" value="1"/>
</dbReference>
<dbReference type="GO" id="GO:0006913">
    <property type="term" value="P:nucleocytoplasmic transport"/>
    <property type="evidence" value="ECO:0007669"/>
    <property type="project" value="TreeGrafter"/>
</dbReference>
<feature type="region of interest" description="Disordered" evidence="5">
    <location>
        <begin position="1"/>
        <end position="27"/>
    </location>
</feature>
<keyword evidence="2" id="KW-0433">Leucine-rich repeat</keyword>
<keyword evidence="1" id="KW-0343">GTPase activation</keyword>
<feature type="coiled-coil region" evidence="4">
    <location>
        <begin position="141"/>
        <end position="201"/>
    </location>
</feature>
<gene>
    <name evidence="6" type="ORF">GSBLH_T00007079001</name>
</gene>
<keyword evidence="3" id="KW-0677">Repeat</keyword>
<dbReference type="InterPro" id="IPR032675">
    <property type="entry name" value="LRR_dom_sf"/>
</dbReference>
<evidence type="ECO:0000256" key="2">
    <source>
        <dbReference type="ARBA" id="ARBA00022614"/>
    </source>
</evidence>
<dbReference type="SUPFAM" id="SSF52047">
    <property type="entry name" value="RNI-like"/>
    <property type="match status" value="1"/>
</dbReference>
<dbReference type="Proteomes" id="UP000008312">
    <property type="component" value="Unassembled WGS sequence"/>
</dbReference>
<name>D8M2T1_BLAHO</name>
<dbReference type="GO" id="GO:0005096">
    <property type="term" value="F:GTPase activator activity"/>
    <property type="evidence" value="ECO:0007669"/>
    <property type="project" value="UniProtKB-KW"/>
</dbReference>
<organism evidence="6">
    <name type="scientific">Blastocystis hominis</name>
    <dbReference type="NCBI Taxonomy" id="12968"/>
    <lineage>
        <taxon>Eukaryota</taxon>
        <taxon>Sar</taxon>
        <taxon>Stramenopiles</taxon>
        <taxon>Bigyra</taxon>
        <taxon>Opalozoa</taxon>
        <taxon>Opalinata</taxon>
        <taxon>Blastocystidae</taxon>
        <taxon>Blastocystis</taxon>
    </lineage>
</organism>
<dbReference type="RefSeq" id="XP_012896702.1">
    <property type="nucleotide sequence ID" value="XM_013041248.1"/>
</dbReference>
<protein>
    <submittedName>
        <fullName evidence="6">Uncharacterized protein</fullName>
    </submittedName>
</protein>
<dbReference type="InterPro" id="IPR027038">
    <property type="entry name" value="RanGap"/>
</dbReference>